<sequence length="149" mass="18056">MTTKEYFNIIKPYKNPFNRGKLNNIIEALFQNRGEKVDFNQPLPLWHPLLQRNKKGIQIAKDNRVPIVYYNGYNEQDHDQDVDEYNQQMESDNDRREEIRRIRREGGSKREIIEVESEVISEQELSYGSKFGYKNKYKREMKLRGRRRK</sequence>
<dbReference type="EMBL" id="SNRW01016744">
    <property type="protein sequence ID" value="KAA6369058.1"/>
    <property type="molecule type" value="Genomic_DNA"/>
</dbReference>
<comment type="caution">
    <text evidence="1">The sequence shown here is derived from an EMBL/GenBank/DDBJ whole genome shotgun (WGS) entry which is preliminary data.</text>
</comment>
<dbReference type="Proteomes" id="UP000324800">
    <property type="component" value="Unassembled WGS sequence"/>
</dbReference>
<dbReference type="AlphaFoldDB" id="A0A5J4UEK2"/>
<evidence type="ECO:0000313" key="2">
    <source>
        <dbReference type="Proteomes" id="UP000324800"/>
    </source>
</evidence>
<gene>
    <name evidence="1" type="ORF">EZS28_035415</name>
</gene>
<organism evidence="1 2">
    <name type="scientific">Streblomastix strix</name>
    <dbReference type="NCBI Taxonomy" id="222440"/>
    <lineage>
        <taxon>Eukaryota</taxon>
        <taxon>Metamonada</taxon>
        <taxon>Preaxostyla</taxon>
        <taxon>Oxymonadida</taxon>
        <taxon>Streblomastigidae</taxon>
        <taxon>Streblomastix</taxon>
    </lineage>
</organism>
<reference evidence="1 2" key="1">
    <citation type="submission" date="2019-03" db="EMBL/GenBank/DDBJ databases">
        <title>Single cell metagenomics reveals metabolic interactions within the superorganism composed of flagellate Streblomastix strix and complex community of Bacteroidetes bacteria on its surface.</title>
        <authorList>
            <person name="Treitli S.C."/>
            <person name="Kolisko M."/>
            <person name="Husnik F."/>
            <person name="Keeling P."/>
            <person name="Hampl V."/>
        </authorList>
    </citation>
    <scope>NUCLEOTIDE SEQUENCE [LARGE SCALE GENOMIC DNA]</scope>
    <source>
        <strain evidence="1">ST1C</strain>
    </source>
</reference>
<evidence type="ECO:0000313" key="1">
    <source>
        <dbReference type="EMBL" id="KAA6369058.1"/>
    </source>
</evidence>
<name>A0A5J4UEK2_9EUKA</name>
<accession>A0A5J4UEK2</accession>
<proteinExistence type="predicted"/>
<protein>
    <submittedName>
        <fullName evidence="1">Uncharacterized protein</fullName>
    </submittedName>
</protein>